<keyword evidence="6" id="KW-0411">Iron-sulfur</keyword>
<proteinExistence type="predicted"/>
<dbReference type="EMBL" id="CAXDID020000002">
    <property type="protein sequence ID" value="CAL5971405.1"/>
    <property type="molecule type" value="Genomic_DNA"/>
</dbReference>
<feature type="domain" description="Radical SAM core" evidence="8">
    <location>
        <begin position="1"/>
        <end position="221"/>
    </location>
</feature>
<dbReference type="PROSITE" id="PS51918">
    <property type="entry name" value="RADICAL_SAM"/>
    <property type="match status" value="1"/>
</dbReference>
<dbReference type="InterPro" id="IPR058240">
    <property type="entry name" value="rSAM_sf"/>
</dbReference>
<gene>
    <name evidence="9" type="ORF">HINF_LOCUS1345</name>
</gene>
<dbReference type="SMART" id="SM00729">
    <property type="entry name" value="Elp3"/>
    <property type="match status" value="1"/>
</dbReference>
<dbReference type="InterPro" id="IPR013785">
    <property type="entry name" value="Aldolase_TIM"/>
</dbReference>
<evidence type="ECO:0000313" key="10">
    <source>
        <dbReference type="Proteomes" id="UP001642409"/>
    </source>
</evidence>
<keyword evidence="10" id="KW-1185">Reference proteome</keyword>
<dbReference type="SFLD" id="SFLDS00029">
    <property type="entry name" value="Radical_SAM"/>
    <property type="match status" value="1"/>
</dbReference>
<dbReference type="PANTHER" id="PTHR21339:SF0">
    <property type="entry name" value="S-ADENOSYLMETHIONINE-DEPENDENT NUCLEOTIDE DEHYDRATASE RSAD2"/>
    <property type="match status" value="1"/>
</dbReference>
<sequence>MMKLHSVNFHHIDACNMTCKYCFRREQTGKFLTQEQKLEVITKLAEHFEKITFVGGEPLLDKDLLPMILHAKQQGMTTMVVTNGLLLDDQFLSSAQNYLDWIGISIDSLDEDTNKKIGRSTNKGFIPNRDFYQNLLVKIKQYGFKTKINTVVSKLNLQENIKDFVQEVNPLRWKVFQVLKIEETNGTNFSQFEIEDMEFSSYLQHSDIKQLVPENNEAMLDSYYMVDSLGQFFSNTNNRLIKSHSILITEVLDAIKSLGIDLDKFLERGGKYQWDTLTNNVNV</sequence>
<dbReference type="Gene3D" id="3.20.20.70">
    <property type="entry name" value="Aldolase class I"/>
    <property type="match status" value="1"/>
</dbReference>
<keyword evidence="4" id="KW-0479">Metal-binding</keyword>
<evidence type="ECO:0000256" key="7">
    <source>
        <dbReference type="ARBA" id="ARBA00023118"/>
    </source>
</evidence>
<dbReference type="SFLD" id="SFLDG01088">
    <property type="entry name" value="antiviral_proteins"/>
    <property type="match status" value="1"/>
</dbReference>
<dbReference type="InterPro" id="IPR007197">
    <property type="entry name" value="rSAM"/>
</dbReference>
<dbReference type="CDD" id="cd01335">
    <property type="entry name" value="Radical_SAM"/>
    <property type="match status" value="1"/>
</dbReference>
<dbReference type="PANTHER" id="PTHR21339">
    <property type="entry name" value="RADICAL S-ADENOSYL METHIONINE DOMAIN-CONTAINING PROTEIN 2"/>
    <property type="match status" value="1"/>
</dbReference>
<comment type="caution">
    <text evidence="9">The sequence shown here is derived from an EMBL/GenBank/DDBJ whole genome shotgun (WGS) entry which is preliminary data.</text>
</comment>
<dbReference type="NCBIfam" id="NF038283">
    <property type="entry name" value="viperin_w_prok"/>
    <property type="match status" value="1"/>
</dbReference>
<organism evidence="9 10">
    <name type="scientific">Hexamita inflata</name>
    <dbReference type="NCBI Taxonomy" id="28002"/>
    <lineage>
        <taxon>Eukaryota</taxon>
        <taxon>Metamonada</taxon>
        <taxon>Diplomonadida</taxon>
        <taxon>Hexamitidae</taxon>
        <taxon>Hexamitinae</taxon>
        <taxon>Hexamita</taxon>
    </lineage>
</organism>
<keyword evidence="3" id="KW-0949">S-adenosyl-L-methionine</keyword>
<evidence type="ECO:0000256" key="4">
    <source>
        <dbReference type="ARBA" id="ARBA00022723"/>
    </source>
</evidence>
<evidence type="ECO:0000256" key="2">
    <source>
        <dbReference type="ARBA" id="ARBA00022485"/>
    </source>
</evidence>
<keyword evidence="7" id="KW-0051">Antiviral defense</keyword>
<name>A0ABP1GLK5_9EUKA</name>
<dbReference type="InterPro" id="IPR006638">
    <property type="entry name" value="Elp3/MiaA/NifB-like_rSAM"/>
</dbReference>
<evidence type="ECO:0000256" key="3">
    <source>
        <dbReference type="ARBA" id="ARBA00022691"/>
    </source>
</evidence>
<keyword evidence="2" id="KW-0004">4Fe-4S</keyword>
<dbReference type="InterPro" id="IPR051196">
    <property type="entry name" value="RSAD2/Viperin_antiviral"/>
</dbReference>
<protein>
    <submittedName>
        <fullName evidence="9">Radical_SAM domain protein</fullName>
    </submittedName>
</protein>
<evidence type="ECO:0000259" key="8">
    <source>
        <dbReference type="PROSITE" id="PS51918"/>
    </source>
</evidence>
<accession>A0ABP1GLK5</accession>
<reference evidence="9 10" key="1">
    <citation type="submission" date="2024-07" db="EMBL/GenBank/DDBJ databases">
        <authorList>
            <person name="Akdeniz Z."/>
        </authorList>
    </citation>
    <scope>NUCLEOTIDE SEQUENCE [LARGE SCALE GENOMIC DNA]</scope>
</reference>
<dbReference type="Proteomes" id="UP001642409">
    <property type="component" value="Unassembled WGS sequence"/>
</dbReference>
<comment type="cofactor">
    <cofactor evidence="1">
        <name>[4Fe-4S] cluster</name>
        <dbReference type="ChEBI" id="CHEBI:49883"/>
    </cofactor>
</comment>
<dbReference type="SUPFAM" id="SSF102114">
    <property type="entry name" value="Radical SAM enzymes"/>
    <property type="match status" value="1"/>
</dbReference>
<dbReference type="SFLD" id="SFLDG01067">
    <property type="entry name" value="SPASM/twitch_domain_containing"/>
    <property type="match status" value="1"/>
</dbReference>
<dbReference type="Pfam" id="PF04055">
    <property type="entry name" value="Radical_SAM"/>
    <property type="match status" value="1"/>
</dbReference>
<keyword evidence="5" id="KW-0408">Iron</keyword>
<evidence type="ECO:0000256" key="1">
    <source>
        <dbReference type="ARBA" id="ARBA00001966"/>
    </source>
</evidence>
<evidence type="ECO:0000256" key="5">
    <source>
        <dbReference type="ARBA" id="ARBA00023004"/>
    </source>
</evidence>
<evidence type="ECO:0000313" key="9">
    <source>
        <dbReference type="EMBL" id="CAL5971405.1"/>
    </source>
</evidence>
<evidence type="ECO:0000256" key="6">
    <source>
        <dbReference type="ARBA" id="ARBA00023014"/>
    </source>
</evidence>